<accession>A0A0Q9Z0J4</accession>
<reference evidence="3" key="2">
    <citation type="journal article" date="2016" name="Genome Announc.">
        <title>Draft Genome Sequences of Two Novel Amoeba-Resistant Intranuclear Bacteria, 'Candidatus Berkiella cookevillensis' and 'Candidatus Berkiella aquae'.</title>
        <authorList>
            <person name="Mehari Y.T."/>
            <person name="Arivett B.A."/>
            <person name="Farone A.L."/>
            <person name="Gunderson J.H."/>
            <person name="Farone M.B."/>
        </authorList>
    </citation>
    <scope>NUCLEOTIDE SEQUENCE</scope>
    <source>
        <strain evidence="3">HT99</strain>
    </source>
</reference>
<proteinExistence type="predicted"/>
<keyword evidence="1" id="KW-1133">Transmembrane helix</keyword>
<gene>
    <name evidence="2" type="ORF">HT99x_00081</name>
    <name evidence="3" type="ORF">HT99x_011665</name>
</gene>
<dbReference type="AlphaFoldDB" id="A0A0Q9Z0J4"/>
<feature type="transmembrane region" description="Helical" evidence="1">
    <location>
        <begin position="183"/>
        <end position="206"/>
    </location>
</feature>
<keyword evidence="1" id="KW-0812">Transmembrane</keyword>
<dbReference type="EMBL" id="LKAJ01000001">
    <property type="protein sequence ID" value="KRG22545.1"/>
    <property type="molecule type" value="Genomic_DNA"/>
</dbReference>
<dbReference type="PANTHER" id="PTHR39456">
    <property type="entry name" value="METAL-DEPENDENT HYDROLASE"/>
    <property type="match status" value="1"/>
</dbReference>
<dbReference type="PANTHER" id="PTHR39456:SF1">
    <property type="entry name" value="METAL-DEPENDENT HYDROLASE"/>
    <property type="match status" value="1"/>
</dbReference>
<dbReference type="Proteomes" id="UP000051497">
    <property type="component" value="Unassembled WGS sequence"/>
</dbReference>
<evidence type="ECO:0000313" key="3">
    <source>
        <dbReference type="EMBL" id="MCS5712090.1"/>
    </source>
</evidence>
<dbReference type="PATRIC" id="fig|1590043.3.peg.81"/>
<dbReference type="PIRSF" id="PIRSF007580">
    <property type="entry name" value="UCP07580"/>
    <property type="match status" value="1"/>
</dbReference>
<keyword evidence="2" id="KW-0378">Hydrolase</keyword>
<organism evidence="2">
    <name type="scientific">Candidatus Berkiella aquae</name>
    <dbReference type="NCBI Taxonomy" id="295108"/>
    <lineage>
        <taxon>Bacteria</taxon>
        <taxon>Pseudomonadati</taxon>
        <taxon>Pseudomonadota</taxon>
        <taxon>Gammaproteobacteria</taxon>
        <taxon>Candidatus Berkiellales</taxon>
        <taxon>Candidatus Berkiellaceae</taxon>
        <taxon>Candidatus Berkiella</taxon>
    </lineage>
</organism>
<evidence type="ECO:0000256" key="1">
    <source>
        <dbReference type="SAM" id="Phobius"/>
    </source>
</evidence>
<keyword evidence="4" id="KW-1185">Reference proteome</keyword>
<dbReference type="RefSeq" id="WP_075064746.1">
    <property type="nucleotide sequence ID" value="NZ_LKAJ02000001.1"/>
</dbReference>
<name>A0A0Q9Z0J4_9GAMM</name>
<sequence>MGYKTGTVKARLLKFNVGKNHRRYWFNDDPIKTLHANTLTASIPYGEQFFIACVLPHIKTIKDRAKRRNAIQFAQQERNHSKEHFRLFLKTVKPYYPKLKVKNNLYQKLFQVVALLVGSKIRLAMVAAMEHFTAVTGELYIREPELLSGIDEQIYLLWQWHFIEELEHKAVAFDILKTVSNNYFVRATGFFLAASFLMIGFSSAYWHMAIQDKLHTKLSFYRRSYQFFWGKSGLLRRLCWPYLRYLKPSFHPNDTVLDAEQNLLLEKLQLIEKQLEFGQGGK</sequence>
<dbReference type="STRING" id="295108.HT99x_00081"/>
<comment type="caution">
    <text evidence="2">The sequence shown here is derived from an EMBL/GenBank/DDBJ whole genome shotgun (WGS) entry which is preliminary data.</text>
</comment>
<dbReference type="InterPro" id="IPR016516">
    <property type="entry name" value="UCP07580"/>
</dbReference>
<dbReference type="EMBL" id="LKAJ02000001">
    <property type="protein sequence ID" value="MCS5712090.1"/>
    <property type="molecule type" value="Genomic_DNA"/>
</dbReference>
<evidence type="ECO:0000313" key="2">
    <source>
        <dbReference type="EMBL" id="KRG22545.1"/>
    </source>
</evidence>
<dbReference type="Pfam" id="PF10118">
    <property type="entry name" value="Metal_hydrol"/>
    <property type="match status" value="1"/>
</dbReference>
<reference evidence="2" key="1">
    <citation type="submission" date="2015-09" db="EMBL/GenBank/DDBJ databases">
        <title>Draft Genome Sequences of Two Novel Amoeba-resistant Intranuclear Bacteria, Candidatus Berkiella cookevillensis and Candidatus Berkiella aquae.</title>
        <authorList>
            <person name="Mehari Y.T."/>
            <person name="Arivett B.A."/>
            <person name="Farone A.L."/>
            <person name="Gunderson J.H."/>
            <person name="Farone M.B."/>
        </authorList>
    </citation>
    <scope>NUCLEOTIDE SEQUENCE [LARGE SCALE GENOMIC DNA]</scope>
    <source>
        <strain evidence="2">HT99</strain>
    </source>
</reference>
<reference evidence="3" key="3">
    <citation type="submission" date="2021-06" db="EMBL/GenBank/DDBJ databases">
        <title>Genomic Description and Analysis of Intracellular Bacteria, Candidatus Berkiella cookevillensis and Candidatus Berkiella aquae.</title>
        <authorList>
            <person name="Kidane D.T."/>
            <person name="Mehari Y.T."/>
            <person name="Rice F.C."/>
            <person name="Arivett B.A."/>
            <person name="Farone A.L."/>
            <person name="Berk S.G."/>
            <person name="Farone M.B."/>
        </authorList>
    </citation>
    <scope>NUCLEOTIDE SEQUENCE</scope>
    <source>
        <strain evidence="3">HT99</strain>
    </source>
</reference>
<protein>
    <submittedName>
        <fullName evidence="2 3">Metal-dependent hydrolase</fullName>
    </submittedName>
</protein>
<dbReference type="GO" id="GO:0016787">
    <property type="term" value="F:hydrolase activity"/>
    <property type="evidence" value="ECO:0007669"/>
    <property type="project" value="UniProtKB-KW"/>
</dbReference>
<evidence type="ECO:0000313" key="4">
    <source>
        <dbReference type="Proteomes" id="UP000051497"/>
    </source>
</evidence>
<keyword evidence="1" id="KW-0472">Membrane</keyword>
<dbReference type="OrthoDB" id="4760165at2"/>